<comment type="caution">
    <text evidence="2">The sequence shown here is derived from an EMBL/GenBank/DDBJ whole genome shotgun (WGS) entry which is preliminary data.</text>
</comment>
<name>A0AAV9V6W2_9PEZI</name>
<dbReference type="EMBL" id="JAVHNQ010000002">
    <property type="protein sequence ID" value="KAK6355601.1"/>
    <property type="molecule type" value="Genomic_DNA"/>
</dbReference>
<dbReference type="Proteomes" id="UP001375240">
    <property type="component" value="Unassembled WGS sequence"/>
</dbReference>
<protein>
    <recommendedName>
        <fullName evidence="1">F-box domain-containing protein</fullName>
    </recommendedName>
</protein>
<evidence type="ECO:0000313" key="3">
    <source>
        <dbReference type="Proteomes" id="UP001375240"/>
    </source>
</evidence>
<reference evidence="2 3" key="1">
    <citation type="submission" date="2019-10" db="EMBL/GenBank/DDBJ databases">
        <authorList>
            <person name="Palmer J.M."/>
        </authorList>
    </citation>
    <scope>NUCLEOTIDE SEQUENCE [LARGE SCALE GENOMIC DNA]</scope>
    <source>
        <strain evidence="2 3">TWF696</strain>
    </source>
</reference>
<gene>
    <name evidence="2" type="ORF">TWF696_004700</name>
</gene>
<evidence type="ECO:0000313" key="2">
    <source>
        <dbReference type="EMBL" id="KAK6355601.1"/>
    </source>
</evidence>
<dbReference type="Pfam" id="PF00646">
    <property type="entry name" value="F-box"/>
    <property type="match status" value="1"/>
</dbReference>
<accession>A0AAV9V6W2</accession>
<proteinExistence type="predicted"/>
<evidence type="ECO:0000259" key="1">
    <source>
        <dbReference type="Pfam" id="PF00646"/>
    </source>
</evidence>
<sequence>MATGTGSTFLSLPNEIHIHIFKKCDTFSQALAIGATCKRTKDLWKSHHKAVLDDIGRNSIIAFDDALIAVRATEIAEQQYQVMALRAGGAQITGVEPPEVIEPSRLGPQAIAPNIEEIVRVLDMQRLVDYVLYLGHEAKDLHLLCLQRNPLLRPKQPCSFSPDDEISFSVAGPGDEIDFKVYSSMYRYFTVSAVVSKAYWEPFFSDGATAPRVRDVFSSRLPLGSEPDPYFDYITRSRMLLVDDFAYFRRWACYNKNHASKSELNLVFGSLAEWLIERGRNEAVAGVNSEPEIPKSGRTGNDRSLKDAGVVQLIMMLISCHELLWCTAEMELNSCASFNDQPPVLDADGEYRRVPATFLGIHAVLDVYIPAKPHQYLRRPTIQFDSRSVGFGADGVPLRQVRPLRMLQILYRQDFAQDPDRVNDLPFELSFFQYVLQQYFGLRVVFTWGYANTRYSNFVGQGIAFRGTKQFMGDIPGILHKTSEID</sequence>
<dbReference type="InterPro" id="IPR001810">
    <property type="entry name" value="F-box_dom"/>
</dbReference>
<feature type="domain" description="F-box" evidence="1">
    <location>
        <begin position="9"/>
        <end position="48"/>
    </location>
</feature>
<dbReference type="AlphaFoldDB" id="A0AAV9V6W2"/>
<keyword evidence="3" id="KW-1185">Reference proteome</keyword>
<organism evidence="2 3">
    <name type="scientific">Orbilia brochopaga</name>
    <dbReference type="NCBI Taxonomy" id="3140254"/>
    <lineage>
        <taxon>Eukaryota</taxon>
        <taxon>Fungi</taxon>
        <taxon>Dikarya</taxon>
        <taxon>Ascomycota</taxon>
        <taxon>Pezizomycotina</taxon>
        <taxon>Orbiliomycetes</taxon>
        <taxon>Orbiliales</taxon>
        <taxon>Orbiliaceae</taxon>
        <taxon>Orbilia</taxon>
    </lineage>
</organism>